<dbReference type="InterPro" id="IPR036736">
    <property type="entry name" value="ACP-like_sf"/>
</dbReference>
<protein>
    <submittedName>
        <fullName evidence="4">Non-ribosomal peptide synthetase</fullName>
    </submittedName>
</protein>
<evidence type="ECO:0000313" key="5">
    <source>
        <dbReference type="Proteomes" id="UP000005951"/>
    </source>
</evidence>
<dbReference type="GO" id="GO:0043041">
    <property type="term" value="P:amino acid activation for nonribosomal peptide biosynthetic process"/>
    <property type="evidence" value="ECO:0007669"/>
    <property type="project" value="TreeGrafter"/>
</dbReference>
<accession>K8X512</accession>
<sequence>IGGPIRGMDAVVLDTRLHPVPIGVEGELYLSGIQLARGYHNRTPLTATRFIANPYSTTGQRLYRTGDLARWTPTGELEFLGRTDFQIKIRGLRIELGEIETVLATHPTIHTAIATAITGPSGNPHIAAYLTPTTTEPIDTATITAHAARHLPNYMVPTTITILDELPLTPNGKIDRNALPQPTLHPTTEYHPPHTPTEHTITEIFTHTLGINHLSITDNFFDLGGNSLTATQ</sequence>
<reference evidence="4 5" key="1">
    <citation type="journal article" date="2013" name="Genome Announc.">
        <title>Draft Genome Sequence of Rhodococcus opacus Strain M213 Shows a Diverse Catabolic Potential.</title>
        <authorList>
            <person name="Pathak A."/>
            <person name="Green S.J."/>
            <person name="Ogram A."/>
            <person name="Chauhan A."/>
        </authorList>
    </citation>
    <scope>NUCLEOTIDE SEQUENCE [LARGE SCALE GENOMIC DNA]</scope>
    <source>
        <strain evidence="4 5">M213</strain>
    </source>
</reference>
<gene>
    <name evidence="4" type="ORF">WSS_A41850</name>
</gene>
<dbReference type="EMBL" id="AJYC02000225">
    <property type="protein sequence ID" value="EKT76619.1"/>
    <property type="molecule type" value="Genomic_DNA"/>
</dbReference>
<dbReference type="SUPFAM" id="SSF56801">
    <property type="entry name" value="Acetyl-CoA synthetase-like"/>
    <property type="match status" value="1"/>
</dbReference>
<dbReference type="Gene3D" id="1.10.1200.10">
    <property type="entry name" value="ACP-like"/>
    <property type="match status" value="1"/>
</dbReference>
<evidence type="ECO:0000313" key="4">
    <source>
        <dbReference type="EMBL" id="EKT76619.1"/>
    </source>
</evidence>
<dbReference type="Gene3D" id="3.30.300.30">
    <property type="match status" value="1"/>
</dbReference>
<dbReference type="GO" id="GO:0005737">
    <property type="term" value="C:cytoplasm"/>
    <property type="evidence" value="ECO:0007669"/>
    <property type="project" value="TreeGrafter"/>
</dbReference>
<dbReference type="PANTHER" id="PTHR45527:SF1">
    <property type="entry name" value="FATTY ACID SYNTHASE"/>
    <property type="match status" value="1"/>
</dbReference>
<dbReference type="Pfam" id="PF00550">
    <property type="entry name" value="PP-binding"/>
    <property type="match status" value="1"/>
</dbReference>
<proteinExistence type="predicted"/>
<feature type="non-terminal residue" evidence="4">
    <location>
        <position position="1"/>
    </location>
</feature>
<evidence type="ECO:0000256" key="1">
    <source>
        <dbReference type="ARBA" id="ARBA00022450"/>
    </source>
</evidence>
<dbReference type="InterPro" id="IPR042099">
    <property type="entry name" value="ANL_N_sf"/>
</dbReference>
<dbReference type="PROSITE" id="PS50075">
    <property type="entry name" value="CARRIER"/>
    <property type="match status" value="1"/>
</dbReference>
<dbReference type="InterPro" id="IPR009081">
    <property type="entry name" value="PP-bd_ACP"/>
</dbReference>
<dbReference type="FunFam" id="3.30.300.30:FF:000010">
    <property type="entry name" value="Enterobactin synthetase component F"/>
    <property type="match status" value="1"/>
</dbReference>
<dbReference type="GO" id="GO:0031177">
    <property type="term" value="F:phosphopantetheine binding"/>
    <property type="evidence" value="ECO:0007669"/>
    <property type="project" value="TreeGrafter"/>
</dbReference>
<dbReference type="Proteomes" id="UP000005951">
    <property type="component" value="Unassembled WGS sequence"/>
</dbReference>
<keyword evidence="1" id="KW-0596">Phosphopantetheine</keyword>
<dbReference type="GO" id="GO:0044550">
    <property type="term" value="P:secondary metabolite biosynthetic process"/>
    <property type="evidence" value="ECO:0007669"/>
    <property type="project" value="TreeGrafter"/>
</dbReference>
<evidence type="ECO:0000256" key="2">
    <source>
        <dbReference type="ARBA" id="ARBA00022553"/>
    </source>
</evidence>
<feature type="domain" description="Carrier" evidence="3">
    <location>
        <begin position="192"/>
        <end position="232"/>
    </location>
</feature>
<dbReference type="InterPro" id="IPR045851">
    <property type="entry name" value="AMP-bd_C_sf"/>
</dbReference>
<name>K8X512_RHOOP</name>
<dbReference type="AlphaFoldDB" id="K8X512"/>
<dbReference type="PANTHER" id="PTHR45527">
    <property type="entry name" value="NONRIBOSOMAL PEPTIDE SYNTHETASE"/>
    <property type="match status" value="1"/>
</dbReference>
<comment type="caution">
    <text evidence="4">The sequence shown here is derived from an EMBL/GenBank/DDBJ whole genome shotgun (WGS) entry which is preliminary data.</text>
</comment>
<dbReference type="InterPro" id="IPR025110">
    <property type="entry name" value="AMP-bd_C"/>
</dbReference>
<organism evidence="4 5">
    <name type="scientific">Rhodococcus opacus M213</name>
    <dbReference type="NCBI Taxonomy" id="1129896"/>
    <lineage>
        <taxon>Bacteria</taxon>
        <taxon>Bacillati</taxon>
        <taxon>Actinomycetota</taxon>
        <taxon>Actinomycetes</taxon>
        <taxon>Mycobacteriales</taxon>
        <taxon>Nocardiaceae</taxon>
        <taxon>Rhodococcus</taxon>
    </lineage>
</organism>
<keyword evidence="2" id="KW-0597">Phosphoprotein</keyword>
<dbReference type="FunFam" id="2.30.38.10:FF:000001">
    <property type="entry name" value="Non-ribosomal peptide synthetase PvdI"/>
    <property type="match status" value="1"/>
</dbReference>
<feature type="non-terminal residue" evidence="4">
    <location>
        <position position="232"/>
    </location>
</feature>
<dbReference type="Pfam" id="PF13193">
    <property type="entry name" value="AMP-binding_C"/>
    <property type="match status" value="1"/>
</dbReference>
<dbReference type="Gene3D" id="3.40.50.12780">
    <property type="entry name" value="N-terminal domain of ligase-like"/>
    <property type="match status" value="1"/>
</dbReference>
<evidence type="ECO:0000259" key="3">
    <source>
        <dbReference type="PROSITE" id="PS50075"/>
    </source>
</evidence>